<dbReference type="KEGG" id="jte:ASJ30_16170"/>
<evidence type="ECO:0000256" key="1">
    <source>
        <dbReference type="SAM" id="MobiDB-lite"/>
    </source>
</evidence>
<gene>
    <name evidence="3" type="ORF">ASJ30_16170</name>
</gene>
<sequence>MPREWTARDLLPPESSAVLGGPLGRRASSRERSLPRLLPLVVALVVLPMAGAFLRQGHCVVNGWNGNDQFWRGCFSDLPAQYQLAGLDRGLGAWLTGEARLDQMPLLSGLMAFVGGLVPDAGWLDESRWYLTLWTVIIALCLVVAVWCVALLRPERLDLATQLALSPVHVVAALLSPDLVVVTLLAAAMLADTRRRPVLAGVLLGLALLGHAWVGLAAVALVIAARRVGHEAAAVRTVLVALGTAVSLAVVLALSAPAIVTGPLRAWWGEKPGYGSVLLIPELAGHPLPDRVAPLVSLLGVAVAVWACVVMARRAWRPATWAQVAALGVPVMVLTSTSVPVQAALWVLPLAILAGISWRTHLGFAAVEAVHATALWLHIGAAADPDKGLPAQWYAVVVLGRAIAWGFLLWSIWYTPVDNPVGRPAPVDRPQTPRARPHDPQHAATV</sequence>
<feature type="transmembrane region" description="Helical" evidence="2">
    <location>
        <begin position="324"/>
        <end position="356"/>
    </location>
</feature>
<accession>A0A1L3MKN0</accession>
<dbReference type="RefSeq" id="WP_072626007.1">
    <property type="nucleotide sequence ID" value="NZ_CP013290.1"/>
</dbReference>
<feature type="transmembrane region" description="Helical" evidence="2">
    <location>
        <begin position="292"/>
        <end position="312"/>
    </location>
</feature>
<feature type="transmembrane region" description="Helical" evidence="2">
    <location>
        <begin position="34"/>
        <end position="54"/>
    </location>
</feature>
<dbReference type="EMBL" id="CP013290">
    <property type="protein sequence ID" value="APH02881.1"/>
    <property type="molecule type" value="Genomic_DNA"/>
</dbReference>
<evidence type="ECO:0008006" key="5">
    <source>
        <dbReference type="Google" id="ProtNLM"/>
    </source>
</evidence>
<feature type="transmembrane region" description="Helical" evidence="2">
    <location>
        <begin position="129"/>
        <end position="152"/>
    </location>
</feature>
<feature type="region of interest" description="Disordered" evidence="1">
    <location>
        <begin position="424"/>
        <end position="446"/>
    </location>
</feature>
<keyword evidence="4" id="KW-1185">Reference proteome</keyword>
<evidence type="ECO:0000313" key="3">
    <source>
        <dbReference type="EMBL" id="APH02881.1"/>
    </source>
</evidence>
<feature type="transmembrane region" description="Helical" evidence="2">
    <location>
        <begin position="202"/>
        <end position="225"/>
    </location>
</feature>
<reference evidence="3 4" key="1">
    <citation type="submission" date="2015-11" db="EMBL/GenBank/DDBJ databases">
        <authorList>
            <person name="Zhang Y."/>
            <person name="Guo Z."/>
        </authorList>
    </citation>
    <scope>NUCLEOTIDE SEQUENCE [LARGE SCALE GENOMIC DNA]</scope>
    <source>
        <strain evidence="3 4">YFY001</strain>
    </source>
</reference>
<dbReference type="AlphaFoldDB" id="A0A1L3MKN0"/>
<name>A0A1L3MKN0_9MICO</name>
<feature type="transmembrane region" description="Helical" evidence="2">
    <location>
        <begin position="393"/>
        <end position="413"/>
    </location>
</feature>
<proteinExistence type="predicted"/>
<keyword evidence="2" id="KW-0472">Membrane</keyword>
<feature type="compositionally biased region" description="Basic and acidic residues" evidence="1">
    <location>
        <begin position="436"/>
        <end position="446"/>
    </location>
</feature>
<evidence type="ECO:0000256" key="2">
    <source>
        <dbReference type="SAM" id="Phobius"/>
    </source>
</evidence>
<keyword evidence="2" id="KW-0812">Transmembrane</keyword>
<evidence type="ECO:0000313" key="4">
    <source>
        <dbReference type="Proteomes" id="UP000182938"/>
    </source>
</evidence>
<organism evidence="3 4">
    <name type="scientific">Janibacter indicus</name>
    <dbReference type="NCBI Taxonomy" id="857417"/>
    <lineage>
        <taxon>Bacteria</taxon>
        <taxon>Bacillati</taxon>
        <taxon>Actinomycetota</taxon>
        <taxon>Actinomycetes</taxon>
        <taxon>Micrococcales</taxon>
        <taxon>Intrasporangiaceae</taxon>
        <taxon>Janibacter</taxon>
    </lineage>
</organism>
<dbReference type="Proteomes" id="UP000182938">
    <property type="component" value="Chromosome"/>
</dbReference>
<feature type="transmembrane region" description="Helical" evidence="2">
    <location>
        <begin position="362"/>
        <end position="381"/>
    </location>
</feature>
<feature type="transmembrane region" description="Helical" evidence="2">
    <location>
        <begin position="164"/>
        <end position="190"/>
    </location>
</feature>
<feature type="transmembrane region" description="Helical" evidence="2">
    <location>
        <begin position="237"/>
        <end position="260"/>
    </location>
</feature>
<protein>
    <recommendedName>
        <fullName evidence="5">Alpha-1,2-mannosyltransferase</fullName>
    </recommendedName>
</protein>
<keyword evidence="2" id="KW-1133">Transmembrane helix</keyword>